<dbReference type="SUPFAM" id="SSF52980">
    <property type="entry name" value="Restriction endonuclease-like"/>
    <property type="match status" value="1"/>
</dbReference>
<evidence type="ECO:0000313" key="3">
    <source>
        <dbReference type="EMBL" id="MCU9836669.1"/>
    </source>
</evidence>
<name>A0ABT2WL89_9RHOB</name>
<comment type="similarity">
    <text evidence="1 2">Belongs to the UPF0102 family.</text>
</comment>
<dbReference type="InterPro" id="IPR011335">
    <property type="entry name" value="Restrct_endonuc-II-like"/>
</dbReference>
<dbReference type="InterPro" id="IPR011856">
    <property type="entry name" value="tRNA_endonuc-like_dom_sf"/>
</dbReference>
<accession>A0ABT2WL89</accession>
<dbReference type="Proteomes" id="UP001321014">
    <property type="component" value="Unassembled WGS sequence"/>
</dbReference>
<dbReference type="Gene3D" id="3.40.1350.10">
    <property type="match status" value="1"/>
</dbReference>
<dbReference type="HAMAP" id="MF_00048">
    <property type="entry name" value="UPF0102"/>
    <property type="match status" value="1"/>
</dbReference>
<comment type="caution">
    <text evidence="3">The sequence shown here is derived from an EMBL/GenBank/DDBJ whole genome shotgun (WGS) entry which is preliminary data.</text>
</comment>
<dbReference type="PANTHER" id="PTHR34039">
    <property type="entry name" value="UPF0102 PROTEIN YRAN"/>
    <property type="match status" value="1"/>
</dbReference>
<proteinExistence type="inferred from homology"/>
<evidence type="ECO:0000313" key="4">
    <source>
        <dbReference type="Proteomes" id="UP001321014"/>
    </source>
</evidence>
<dbReference type="Pfam" id="PF02021">
    <property type="entry name" value="UPF0102"/>
    <property type="match status" value="1"/>
</dbReference>
<evidence type="ECO:0000256" key="2">
    <source>
        <dbReference type="HAMAP-Rule" id="MF_00048"/>
    </source>
</evidence>
<sequence>MTSRTRRGLRNHLTGDAAETRIALEYERRGCRVDRRRWRGQGGEIDLIVRADHELIFVEVKQSRDFDSAAASLGARQMIRLQEAAAEFLAAEPLGQLTPVRFDVALVDSMGRFQILENAFGHDG</sequence>
<organism evidence="3 4">
    <name type="scientific">Ruegeria marisflavi</name>
    <dbReference type="NCBI Taxonomy" id="2984152"/>
    <lineage>
        <taxon>Bacteria</taxon>
        <taxon>Pseudomonadati</taxon>
        <taxon>Pseudomonadota</taxon>
        <taxon>Alphaproteobacteria</taxon>
        <taxon>Rhodobacterales</taxon>
        <taxon>Roseobacteraceae</taxon>
        <taxon>Ruegeria</taxon>
    </lineage>
</organism>
<dbReference type="RefSeq" id="WP_263386883.1">
    <property type="nucleotide sequence ID" value="NZ_JAOVQN010000002.1"/>
</dbReference>
<keyword evidence="4" id="KW-1185">Reference proteome</keyword>
<dbReference type="EMBL" id="JAOVQN010000002">
    <property type="protein sequence ID" value="MCU9836669.1"/>
    <property type="molecule type" value="Genomic_DNA"/>
</dbReference>
<dbReference type="PANTHER" id="PTHR34039:SF1">
    <property type="entry name" value="UPF0102 PROTEIN YRAN"/>
    <property type="match status" value="1"/>
</dbReference>
<dbReference type="InterPro" id="IPR003509">
    <property type="entry name" value="UPF0102_YraN-like"/>
</dbReference>
<protein>
    <recommendedName>
        <fullName evidence="2">UPF0102 protein OEZ49_02705</fullName>
    </recommendedName>
</protein>
<evidence type="ECO:0000256" key="1">
    <source>
        <dbReference type="ARBA" id="ARBA00006738"/>
    </source>
</evidence>
<gene>
    <name evidence="3" type="ORF">OEZ49_02705</name>
</gene>
<reference evidence="3 4" key="1">
    <citation type="submission" date="2022-10" db="EMBL/GenBank/DDBJ databases">
        <title>Ruegeria sp. nov., isolated from ocean surface water.</title>
        <authorList>
            <person name="He W."/>
            <person name="Wang L."/>
            <person name="Zhang D.-F."/>
        </authorList>
    </citation>
    <scope>NUCLEOTIDE SEQUENCE [LARGE SCALE GENOMIC DNA]</scope>
    <source>
        <strain evidence="3 4">WL0004</strain>
    </source>
</reference>